<comment type="subcellular location">
    <subcellularLocation>
        <location evidence="1">Cell membrane</location>
        <topology evidence="1">Multi-pass membrane protein</topology>
    </subcellularLocation>
</comment>
<keyword evidence="3 6" id="KW-0812">Transmembrane</keyword>
<evidence type="ECO:0000256" key="6">
    <source>
        <dbReference type="SAM" id="Phobius"/>
    </source>
</evidence>
<feature type="transmembrane region" description="Helical" evidence="6">
    <location>
        <begin position="352"/>
        <end position="371"/>
    </location>
</feature>
<dbReference type="PANTHER" id="PTHR30619:SF7">
    <property type="entry name" value="BETA-LACTAMASE DOMAIN PROTEIN"/>
    <property type="match status" value="1"/>
</dbReference>
<keyword evidence="5 6" id="KW-0472">Membrane</keyword>
<feature type="transmembrane region" description="Helical" evidence="6">
    <location>
        <begin position="12"/>
        <end position="30"/>
    </location>
</feature>
<evidence type="ECO:0000313" key="8">
    <source>
        <dbReference type="EMBL" id="RDY20956.1"/>
    </source>
</evidence>
<gene>
    <name evidence="8" type="ORF">BBG48_007440</name>
</gene>
<organism evidence="8 9">
    <name type="scientific">Criibacterium bergeronii</name>
    <dbReference type="NCBI Taxonomy" id="1871336"/>
    <lineage>
        <taxon>Bacteria</taxon>
        <taxon>Bacillati</taxon>
        <taxon>Bacillota</taxon>
        <taxon>Clostridia</taxon>
        <taxon>Peptostreptococcales</taxon>
        <taxon>Filifactoraceae</taxon>
        <taxon>Criibacterium</taxon>
    </lineage>
</organism>
<sequence length="454" mass="52569">MKMLRKFELRHPAVIIFIFSFLLTIIYLRYDLKKFEPNQNVKDKIVTVKEVRVKNSSVTIYCEDTVINLIFAKKKYKAGDVLKVSGLLTDNRAENKGKKIHKPNLYTENKYVITSSAISYNLYLKSKGYDYTLKANKIEKIGYKSNPYIYILKIRENLNKTIDRIYFKHNGILRALITADRGFINSEQRGLYQLAGINHLISISGFHIIVFSGIFFSLLFFLPVKSRYFTSAALTFFYVALIGFASPCVRAYIFYITYIASIYLNKKYDVYSIGFLLSTVYMILNPYILFDAGFILSLLSVFSIAMFYSKIYKFFTRKMANKYIKAVFALISMTISAQVLTFVYVAVVFKGVATYSILTNLIAVPLVSFSYPFLISSIFLYPIPFLSKILANIVNAIYDFFYFSMEKITGLPFSYVEFTPRAYYLISVYTFAILAIYFYSTHKIIRRNLVSLDK</sequence>
<comment type="caution">
    <text evidence="8">The sequence shown here is derived from an EMBL/GenBank/DDBJ whole genome shotgun (WGS) entry which is preliminary data.</text>
</comment>
<evidence type="ECO:0000259" key="7">
    <source>
        <dbReference type="Pfam" id="PF03772"/>
    </source>
</evidence>
<keyword evidence="2" id="KW-1003">Cell membrane</keyword>
<keyword evidence="9" id="KW-1185">Reference proteome</keyword>
<dbReference type="PANTHER" id="PTHR30619">
    <property type="entry name" value="DNA INTERNALIZATION/COMPETENCE PROTEIN COMEC/REC2"/>
    <property type="match status" value="1"/>
</dbReference>
<evidence type="ECO:0000256" key="5">
    <source>
        <dbReference type="ARBA" id="ARBA00023136"/>
    </source>
</evidence>
<protein>
    <submittedName>
        <fullName evidence="8">ComEC/Rec2 family competence protein</fullName>
    </submittedName>
</protein>
<dbReference type="GO" id="GO:0005886">
    <property type="term" value="C:plasma membrane"/>
    <property type="evidence" value="ECO:0007669"/>
    <property type="project" value="UniProtKB-SubCell"/>
</dbReference>
<feature type="transmembrane region" description="Helical" evidence="6">
    <location>
        <begin position="422"/>
        <end position="439"/>
    </location>
</feature>
<dbReference type="Proteomes" id="UP000093352">
    <property type="component" value="Unassembled WGS sequence"/>
</dbReference>
<name>A0A371IKG8_9FIRM</name>
<dbReference type="InterPro" id="IPR004477">
    <property type="entry name" value="ComEC_N"/>
</dbReference>
<dbReference type="InterPro" id="IPR052159">
    <property type="entry name" value="Competence_DNA_uptake"/>
</dbReference>
<feature type="transmembrane region" description="Helical" evidence="6">
    <location>
        <begin position="200"/>
        <end position="224"/>
    </location>
</feature>
<dbReference type="AlphaFoldDB" id="A0A371IKG8"/>
<feature type="domain" description="ComEC/Rec2-related protein" evidence="7">
    <location>
        <begin position="176"/>
        <end position="438"/>
    </location>
</feature>
<feature type="transmembrane region" description="Helical" evidence="6">
    <location>
        <begin position="378"/>
        <end position="402"/>
    </location>
</feature>
<keyword evidence="4 6" id="KW-1133">Transmembrane helix</keyword>
<dbReference type="Pfam" id="PF03772">
    <property type="entry name" value="Competence"/>
    <property type="match status" value="1"/>
</dbReference>
<evidence type="ECO:0000313" key="9">
    <source>
        <dbReference type="Proteomes" id="UP000093352"/>
    </source>
</evidence>
<dbReference type="NCBIfam" id="TIGR00360">
    <property type="entry name" value="ComEC_N-term"/>
    <property type="match status" value="1"/>
</dbReference>
<feature type="transmembrane region" description="Helical" evidence="6">
    <location>
        <begin position="323"/>
        <end position="346"/>
    </location>
</feature>
<evidence type="ECO:0000256" key="4">
    <source>
        <dbReference type="ARBA" id="ARBA00022989"/>
    </source>
</evidence>
<accession>A0A371IKG8</accession>
<evidence type="ECO:0000256" key="2">
    <source>
        <dbReference type="ARBA" id="ARBA00022475"/>
    </source>
</evidence>
<dbReference type="STRING" id="1871336.BBG48_09655"/>
<evidence type="ECO:0000256" key="1">
    <source>
        <dbReference type="ARBA" id="ARBA00004651"/>
    </source>
</evidence>
<dbReference type="EMBL" id="MBEW02000016">
    <property type="protein sequence ID" value="RDY20956.1"/>
    <property type="molecule type" value="Genomic_DNA"/>
</dbReference>
<evidence type="ECO:0000256" key="3">
    <source>
        <dbReference type="ARBA" id="ARBA00022692"/>
    </source>
</evidence>
<reference evidence="8 9" key="1">
    <citation type="journal article" date="2016" name="Genome Announc.">
        <title>Draft Genome Sequence of Criibacterium bergeronii gen. nov., sp. nov., Strain CCRI-22567T, Isolated from a Vaginal Sample from a Woman with Bacterial Vaginosis.</title>
        <authorList>
            <person name="Maheux A.F."/>
            <person name="Berube E."/>
            <person name="Boudreau D.K."/>
            <person name="Raymond F."/>
            <person name="Corbeil J."/>
            <person name="Roy P.H."/>
            <person name="Boissinot M."/>
            <person name="Omar R.F."/>
        </authorList>
    </citation>
    <scope>NUCLEOTIDE SEQUENCE [LARGE SCALE GENOMIC DNA]</scope>
    <source>
        <strain evidence="8 9">CCRI-22567</strain>
    </source>
</reference>
<proteinExistence type="predicted"/>
<feature type="transmembrane region" description="Helical" evidence="6">
    <location>
        <begin position="294"/>
        <end position="311"/>
    </location>
</feature>
<feature type="transmembrane region" description="Helical" evidence="6">
    <location>
        <begin position="236"/>
        <end position="258"/>
    </location>
</feature>